<keyword evidence="2" id="KW-1185">Reference proteome</keyword>
<reference evidence="1 2" key="1">
    <citation type="submission" date="2024-09" db="EMBL/GenBank/DDBJ databases">
        <authorList>
            <person name="Lee S.D."/>
        </authorList>
    </citation>
    <scope>NUCLEOTIDE SEQUENCE [LARGE SCALE GENOMIC DNA]</scope>
    <source>
        <strain evidence="1 2">N1-1</strain>
    </source>
</reference>
<dbReference type="SUPFAM" id="SSF52402">
    <property type="entry name" value="Adenine nucleotide alpha hydrolases-like"/>
    <property type="match status" value="1"/>
</dbReference>
<dbReference type="CDD" id="cd00293">
    <property type="entry name" value="USP-like"/>
    <property type="match status" value="1"/>
</dbReference>
<name>A0ABV6VHS8_9ACTN</name>
<dbReference type="Gene3D" id="3.40.50.620">
    <property type="entry name" value="HUPs"/>
    <property type="match status" value="1"/>
</dbReference>
<accession>A0ABV6VHS8</accession>
<evidence type="ECO:0000313" key="2">
    <source>
        <dbReference type="Proteomes" id="UP001592582"/>
    </source>
</evidence>
<evidence type="ECO:0000313" key="1">
    <source>
        <dbReference type="EMBL" id="MFC1413295.1"/>
    </source>
</evidence>
<organism evidence="1 2">
    <name type="scientific">Streptacidiphilus alkalitolerans</name>
    <dbReference type="NCBI Taxonomy" id="3342712"/>
    <lineage>
        <taxon>Bacteria</taxon>
        <taxon>Bacillati</taxon>
        <taxon>Actinomycetota</taxon>
        <taxon>Actinomycetes</taxon>
        <taxon>Kitasatosporales</taxon>
        <taxon>Streptomycetaceae</taxon>
        <taxon>Streptacidiphilus</taxon>
    </lineage>
</organism>
<dbReference type="InterPro" id="IPR006016">
    <property type="entry name" value="UspA"/>
</dbReference>
<comment type="caution">
    <text evidence="1">The sequence shown here is derived from an EMBL/GenBank/DDBJ whole genome shotgun (WGS) entry which is preliminary data.</text>
</comment>
<dbReference type="InterPro" id="IPR014729">
    <property type="entry name" value="Rossmann-like_a/b/a_fold"/>
</dbReference>
<sequence>MTVPVGRVVVGVNGSPSSLEALRAAVDAGRRERVEVLAVLAWTPVGGETGYRRAPSSDLLALWEAQACVRLRQSFEQAFGGYPSGVAIRPVVVRAEAGHGLVSIADRPHDLLVVGAGERGWPARWFHGATCRYVVAHARCPVLAVPPPALLRELPLRQRHRLYTASSAELQAAAPASRTTPRPDSPAAPVTDEG</sequence>
<dbReference type="Proteomes" id="UP001592582">
    <property type="component" value="Unassembled WGS sequence"/>
</dbReference>
<dbReference type="EMBL" id="JBHEZX010000015">
    <property type="protein sequence ID" value="MFC1413295.1"/>
    <property type="molecule type" value="Genomic_DNA"/>
</dbReference>
<dbReference type="Pfam" id="PF00582">
    <property type="entry name" value="Usp"/>
    <property type="match status" value="1"/>
</dbReference>
<proteinExistence type="predicted"/>
<gene>
    <name evidence="1" type="ORF">ACEZDG_28910</name>
</gene>
<dbReference type="PRINTS" id="PR01438">
    <property type="entry name" value="UNVRSLSTRESS"/>
</dbReference>
<dbReference type="InterPro" id="IPR006015">
    <property type="entry name" value="Universal_stress_UspA"/>
</dbReference>
<protein>
    <submittedName>
        <fullName evidence="1">Universal stress protein</fullName>
    </submittedName>
</protein>